<reference evidence="1" key="2">
    <citation type="journal article" date="2015" name="Fish Shellfish Immunol.">
        <title>Early steps in the European eel (Anguilla anguilla)-Vibrio vulnificus interaction in the gills: Role of the RtxA13 toxin.</title>
        <authorList>
            <person name="Callol A."/>
            <person name="Pajuelo D."/>
            <person name="Ebbesson L."/>
            <person name="Teles M."/>
            <person name="MacKenzie S."/>
            <person name="Amaro C."/>
        </authorList>
    </citation>
    <scope>NUCLEOTIDE SEQUENCE</scope>
</reference>
<reference evidence="1" key="1">
    <citation type="submission" date="2014-11" db="EMBL/GenBank/DDBJ databases">
        <authorList>
            <person name="Amaro Gonzalez C."/>
        </authorList>
    </citation>
    <scope>NUCLEOTIDE SEQUENCE</scope>
</reference>
<protein>
    <submittedName>
        <fullName evidence="1">Uncharacterized protein</fullName>
    </submittedName>
</protein>
<dbReference type="AlphaFoldDB" id="A0A0E9WJW0"/>
<name>A0A0E9WJW0_ANGAN</name>
<evidence type="ECO:0000313" key="1">
    <source>
        <dbReference type="EMBL" id="JAH90581.1"/>
    </source>
</evidence>
<sequence>MEVRSGVHSVSKTTLHETRIQLKPYILNSAEISYKCKGKHGGIRLVPIGNKYTMKSFKILDAGVELHQH</sequence>
<proteinExistence type="predicted"/>
<organism evidence="1">
    <name type="scientific">Anguilla anguilla</name>
    <name type="common">European freshwater eel</name>
    <name type="synonym">Muraena anguilla</name>
    <dbReference type="NCBI Taxonomy" id="7936"/>
    <lineage>
        <taxon>Eukaryota</taxon>
        <taxon>Metazoa</taxon>
        <taxon>Chordata</taxon>
        <taxon>Craniata</taxon>
        <taxon>Vertebrata</taxon>
        <taxon>Euteleostomi</taxon>
        <taxon>Actinopterygii</taxon>
        <taxon>Neopterygii</taxon>
        <taxon>Teleostei</taxon>
        <taxon>Anguilliformes</taxon>
        <taxon>Anguillidae</taxon>
        <taxon>Anguilla</taxon>
    </lineage>
</organism>
<dbReference type="EMBL" id="GBXM01017996">
    <property type="protein sequence ID" value="JAH90581.1"/>
    <property type="molecule type" value="Transcribed_RNA"/>
</dbReference>
<accession>A0A0E9WJW0</accession>